<name>L8JNY0_9BACT</name>
<feature type="domain" description="Secretion system C-terminal sorting" evidence="1">
    <location>
        <begin position="278"/>
        <end position="351"/>
    </location>
</feature>
<comment type="caution">
    <text evidence="2">The sequence shown here is derived from an EMBL/GenBank/DDBJ whole genome shotgun (WGS) entry which is preliminary data.</text>
</comment>
<dbReference type="STRING" id="1237149.C900_05476"/>
<dbReference type="InterPro" id="IPR013783">
    <property type="entry name" value="Ig-like_fold"/>
</dbReference>
<evidence type="ECO:0000313" key="3">
    <source>
        <dbReference type="Proteomes" id="UP000011135"/>
    </source>
</evidence>
<evidence type="ECO:0000259" key="1">
    <source>
        <dbReference type="Pfam" id="PF18962"/>
    </source>
</evidence>
<keyword evidence="3" id="KW-1185">Reference proteome</keyword>
<sequence length="352" mass="37368">MGQSGYTSNDNYTGSWDDAATWNRSPLSLPVTPGSNIGGSVTYINSYGRVTRSGNIKLGSNVVLTVYDTLLVDGNVEVSGQSSLIVESGGVLVITGNFIASGGSVSTNDGKIVVQGDLNASGSSSISNNTNDFYVYGTATGSGGSSLTGTYSDEAALSSNDSGLYTLVSGGTLPVEFLYVKATASFDKVVIKWATASELNNDFFTVERSKDGVNFETVASVNGAGTSEKVNNYEIDDNNAYSGTSYYRVKQTDYDGQFEYSGMITIVNNSVADVQLNIYPNPAVDQVKIDISRLGSVKVEIMDINGVSVYSEEFNGEFTSAAQIDVTSFPKGMYYVNLKTRSHAVSKNLLIK</sequence>
<dbReference type="InterPro" id="IPR026444">
    <property type="entry name" value="Secre_tail"/>
</dbReference>
<dbReference type="NCBIfam" id="TIGR04183">
    <property type="entry name" value="Por_Secre_tail"/>
    <property type="match status" value="1"/>
</dbReference>
<accession>L8JNY0</accession>
<dbReference type="Proteomes" id="UP000011135">
    <property type="component" value="Unassembled WGS sequence"/>
</dbReference>
<dbReference type="AlphaFoldDB" id="L8JNY0"/>
<gene>
    <name evidence="2" type="ORF">C900_05476</name>
</gene>
<dbReference type="Gene3D" id="2.60.40.10">
    <property type="entry name" value="Immunoglobulins"/>
    <property type="match status" value="1"/>
</dbReference>
<evidence type="ECO:0000313" key="2">
    <source>
        <dbReference type="EMBL" id="ELR69087.1"/>
    </source>
</evidence>
<proteinExistence type="predicted"/>
<dbReference type="eggNOG" id="COG3391">
    <property type="taxonomic scope" value="Bacteria"/>
</dbReference>
<dbReference type="Pfam" id="PF18962">
    <property type="entry name" value="Por_Secre_tail"/>
    <property type="match status" value="1"/>
</dbReference>
<organism evidence="2 3">
    <name type="scientific">Fulvivirga imtechensis AK7</name>
    <dbReference type="NCBI Taxonomy" id="1237149"/>
    <lineage>
        <taxon>Bacteria</taxon>
        <taxon>Pseudomonadati</taxon>
        <taxon>Bacteroidota</taxon>
        <taxon>Cytophagia</taxon>
        <taxon>Cytophagales</taxon>
        <taxon>Fulvivirgaceae</taxon>
        <taxon>Fulvivirga</taxon>
    </lineage>
</organism>
<protein>
    <recommendedName>
        <fullName evidence="1">Secretion system C-terminal sorting domain-containing protein</fullName>
    </recommendedName>
</protein>
<dbReference type="EMBL" id="AMZN01000084">
    <property type="protein sequence ID" value="ELR69087.1"/>
    <property type="molecule type" value="Genomic_DNA"/>
</dbReference>
<reference evidence="2 3" key="1">
    <citation type="submission" date="2012-12" db="EMBL/GenBank/DDBJ databases">
        <title>Genome assembly of Fulvivirga imtechensis AK7.</title>
        <authorList>
            <person name="Nupur N."/>
            <person name="Khatri I."/>
            <person name="Kumar R."/>
            <person name="Subramanian S."/>
            <person name="Pinnaka A."/>
        </authorList>
    </citation>
    <scope>NUCLEOTIDE SEQUENCE [LARGE SCALE GENOMIC DNA]</scope>
    <source>
        <strain evidence="2 3">AK7</strain>
    </source>
</reference>